<dbReference type="InterPro" id="IPR022751">
    <property type="entry name" value="Alpha_mannosyltransferase"/>
</dbReference>
<reference evidence="11 12" key="1">
    <citation type="submission" date="2018-11" db="EMBL/GenBank/DDBJ databases">
        <title>Genome sequence of Saitozyma podzolica DSM 27192.</title>
        <authorList>
            <person name="Aliyu H."/>
            <person name="Gorte O."/>
            <person name="Ochsenreither K."/>
        </authorList>
    </citation>
    <scope>NUCLEOTIDE SEQUENCE [LARGE SCALE GENOMIC DNA]</scope>
    <source>
        <strain evidence="11 12">DSM 27192</strain>
    </source>
</reference>
<sequence>MTAPSLHINTALPDQSRHLGHDLSPSTARRRSPSRVASPSNPFQPVRPRRPTTSSVRLAAARLLDMLPPNVRRLFTSSPLVGVTVLILLCLALFFHRPIQELVAPFRPWSTSSSPSSSHAPAVALEPLPTIPLIYEEYFPDGTLPSSLTTPEHHLLAERLIAFLSRPIESHDEATERMHENCPAELSDKLVNPDQYNGDSGFWMNDVTKEEIVKRRADVVRWLEERVEQGEKIIGSERTGKGRGIVLTGGNQDTTFRTITVLKHLRNVGSHLPVEVFHYEGELQDHSQRREIEGLGATIRQAVGVEKQAGAWKNWQIKGLAIVQSSFREVLYLDSDNIPLRSPAHLFDAHLYTAHGAAFWPDLSKDHPDNAIWRLVGDTCDLSHWTFESGQIVIDKAGNGGLNLAALWIASGMMGDREFWFHMCGGDKDTFRWAFRILNIGWNDSPRWLSALGFKNGFDSGRFCGHTTLQYDLVTPKGHTQALPLFVHSNLLKHLGGGLAQGQAFTHVKHFAQDNYSDPALNFAHLWVYHTPLRGMCLDMEWHPLAYDRLSEEDRERHRIEEFKVDELEGKPFEGFEQAFFEEGGRVGGW</sequence>
<proteinExistence type="inferred from homology"/>
<comment type="subcellular location">
    <subcellularLocation>
        <location evidence="1">Golgi apparatus membrane</location>
        <topology evidence="1">Single-pass type II membrane protein</topology>
    </subcellularLocation>
</comment>
<keyword evidence="4 10" id="KW-0812">Transmembrane</keyword>
<evidence type="ECO:0000313" key="12">
    <source>
        <dbReference type="Proteomes" id="UP000279259"/>
    </source>
</evidence>
<comment type="similarity">
    <text evidence="2">Belongs to the MNN1/MNT family.</text>
</comment>
<name>A0A427YX90_9TREE</name>
<comment type="caution">
    <text evidence="11">The sequence shown here is derived from an EMBL/GenBank/DDBJ whole genome shotgun (WGS) entry which is preliminary data.</text>
</comment>
<dbReference type="SUPFAM" id="SSF53448">
    <property type="entry name" value="Nucleotide-diphospho-sugar transferases"/>
    <property type="match status" value="1"/>
</dbReference>
<dbReference type="GO" id="GO:0000026">
    <property type="term" value="F:alpha-1,2-mannosyltransferase activity"/>
    <property type="evidence" value="ECO:0007669"/>
    <property type="project" value="TreeGrafter"/>
</dbReference>
<evidence type="ECO:0008006" key="13">
    <source>
        <dbReference type="Google" id="ProtNLM"/>
    </source>
</evidence>
<keyword evidence="7" id="KW-0333">Golgi apparatus</keyword>
<feature type="region of interest" description="Disordered" evidence="9">
    <location>
        <begin position="1"/>
        <end position="54"/>
    </location>
</feature>
<evidence type="ECO:0000256" key="5">
    <source>
        <dbReference type="ARBA" id="ARBA00022968"/>
    </source>
</evidence>
<keyword evidence="12" id="KW-1185">Reference proteome</keyword>
<dbReference type="PANTHER" id="PTHR31646">
    <property type="entry name" value="ALPHA-1,2-MANNOSYLTRANSFERASE MNN2"/>
    <property type="match status" value="1"/>
</dbReference>
<dbReference type="GO" id="GO:0000139">
    <property type="term" value="C:Golgi membrane"/>
    <property type="evidence" value="ECO:0007669"/>
    <property type="project" value="UniProtKB-SubCell"/>
</dbReference>
<dbReference type="Gene3D" id="3.90.550.10">
    <property type="entry name" value="Spore Coat Polysaccharide Biosynthesis Protein SpsA, Chain A"/>
    <property type="match status" value="1"/>
</dbReference>
<dbReference type="OrthoDB" id="430354at2759"/>
<evidence type="ECO:0000256" key="9">
    <source>
        <dbReference type="SAM" id="MobiDB-lite"/>
    </source>
</evidence>
<evidence type="ECO:0000256" key="7">
    <source>
        <dbReference type="ARBA" id="ARBA00023034"/>
    </source>
</evidence>
<evidence type="ECO:0000256" key="3">
    <source>
        <dbReference type="ARBA" id="ARBA00022679"/>
    </source>
</evidence>
<evidence type="ECO:0000256" key="8">
    <source>
        <dbReference type="ARBA" id="ARBA00023136"/>
    </source>
</evidence>
<feature type="transmembrane region" description="Helical" evidence="10">
    <location>
        <begin position="74"/>
        <end position="95"/>
    </location>
</feature>
<dbReference type="PANTHER" id="PTHR31646:SF1">
    <property type="entry name" value="ALPHA-1,2-MANNOSYLTRANSFERASE MNN2"/>
    <property type="match status" value="1"/>
</dbReference>
<protein>
    <recommendedName>
        <fullName evidence="13">Mannosyltransferase putative-domain-containing protein</fullName>
    </recommendedName>
</protein>
<dbReference type="AlphaFoldDB" id="A0A427YX90"/>
<organism evidence="11 12">
    <name type="scientific">Saitozyma podzolica</name>
    <dbReference type="NCBI Taxonomy" id="1890683"/>
    <lineage>
        <taxon>Eukaryota</taxon>
        <taxon>Fungi</taxon>
        <taxon>Dikarya</taxon>
        <taxon>Basidiomycota</taxon>
        <taxon>Agaricomycotina</taxon>
        <taxon>Tremellomycetes</taxon>
        <taxon>Tremellales</taxon>
        <taxon>Trimorphomycetaceae</taxon>
        <taxon>Saitozyma</taxon>
    </lineage>
</organism>
<dbReference type="EMBL" id="RSCD01000001">
    <property type="protein sequence ID" value="RSH95696.1"/>
    <property type="molecule type" value="Genomic_DNA"/>
</dbReference>
<keyword evidence="5" id="KW-0735">Signal-anchor</keyword>
<dbReference type="STRING" id="1890683.A0A427YX90"/>
<keyword evidence="3" id="KW-0808">Transferase</keyword>
<evidence type="ECO:0000256" key="6">
    <source>
        <dbReference type="ARBA" id="ARBA00022989"/>
    </source>
</evidence>
<dbReference type="InterPro" id="IPR029044">
    <property type="entry name" value="Nucleotide-diphossugar_trans"/>
</dbReference>
<evidence type="ECO:0000256" key="10">
    <source>
        <dbReference type="SAM" id="Phobius"/>
    </source>
</evidence>
<accession>A0A427YX90</accession>
<evidence type="ECO:0000256" key="4">
    <source>
        <dbReference type="ARBA" id="ARBA00022692"/>
    </source>
</evidence>
<dbReference type="Pfam" id="PF11051">
    <property type="entry name" value="Mannosyl_trans3"/>
    <property type="match status" value="1"/>
</dbReference>
<dbReference type="Proteomes" id="UP000279259">
    <property type="component" value="Unassembled WGS sequence"/>
</dbReference>
<dbReference type="GO" id="GO:0046354">
    <property type="term" value="P:mannan biosynthetic process"/>
    <property type="evidence" value="ECO:0007669"/>
    <property type="project" value="TreeGrafter"/>
</dbReference>
<evidence type="ECO:0000313" key="11">
    <source>
        <dbReference type="EMBL" id="RSH95696.1"/>
    </source>
</evidence>
<keyword evidence="6 10" id="KW-1133">Transmembrane helix</keyword>
<gene>
    <name evidence="11" type="ORF">EHS25_000788</name>
</gene>
<evidence type="ECO:0000256" key="1">
    <source>
        <dbReference type="ARBA" id="ARBA00004323"/>
    </source>
</evidence>
<evidence type="ECO:0000256" key="2">
    <source>
        <dbReference type="ARBA" id="ARBA00009105"/>
    </source>
</evidence>
<keyword evidence="8 10" id="KW-0472">Membrane</keyword>